<comment type="similarity">
    <text evidence="3 4">Belongs to the PSMG2 family.</text>
</comment>
<dbReference type="InterPro" id="IPR019151">
    <property type="entry name" value="Proteasome_assmbl_chaperone_2"/>
</dbReference>
<dbReference type="Pfam" id="PF09754">
    <property type="entry name" value="PAC2"/>
    <property type="match status" value="1"/>
</dbReference>
<dbReference type="Proteomes" id="UP000000707">
    <property type="component" value="Unassembled WGS sequence"/>
</dbReference>
<dbReference type="KEGG" id="cten:18247069"/>
<dbReference type="PIRSF" id="PIRSF010044">
    <property type="entry name" value="UCP010044"/>
    <property type="match status" value="1"/>
</dbReference>
<dbReference type="GeneID" id="18247069"/>
<dbReference type="GO" id="GO:0043248">
    <property type="term" value="P:proteasome assembly"/>
    <property type="evidence" value="ECO:0007669"/>
    <property type="project" value="TreeGrafter"/>
</dbReference>
<dbReference type="AlphaFoldDB" id="G3B170"/>
<evidence type="ECO:0000313" key="6">
    <source>
        <dbReference type="Proteomes" id="UP000000707"/>
    </source>
</evidence>
<proteinExistence type="inferred from homology"/>
<comment type="subunit">
    <text evidence="4">Component of the 20S proteasome chaperone.</text>
</comment>
<dbReference type="InterPro" id="IPR016562">
    <property type="entry name" value="Proteasome_assmbl_chp_2_euk"/>
</dbReference>
<accession>G3B170</accession>
<dbReference type="GO" id="GO:0005829">
    <property type="term" value="C:cytosol"/>
    <property type="evidence" value="ECO:0007669"/>
    <property type="project" value="TreeGrafter"/>
</dbReference>
<dbReference type="Gene3D" id="3.40.50.10900">
    <property type="entry name" value="PAC-like subunit"/>
    <property type="match status" value="1"/>
</dbReference>
<dbReference type="eggNOG" id="KOG3112">
    <property type="taxonomic scope" value="Eukaryota"/>
</dbReference>
<name>G3B170_CANTC</name>
<protein>
    <recommendedName>
        <fullName evidence="1 4">Proteasome assembly chaperone 2</fullName>
    </recommendedName>
</protein>
<evidence type="ECO:0000313" key="5">
    <source>
        <dbReference type="EMBL" id="EGV64894.1"/>
    </source>
</evidence>
<dbReference type="InterPro" id="IPR038389">
    <property type="entry name" value="PSMG2_sf"/>
</dbReference>
<dbReference type="PANTHER" id="PTHR12970:SF1">
    <property type="entry name" value="PROTEASOME ASSEMBLY CHAPERONE 2"/>
    <property type="match status" value="1"/>
</dbReference>
<dbReference type="HOGENOM" id="CLU_062640_2_1_1"/>
<evidence type="ECO:0000256" key="3">
    <source>
        <dbReference type="ARBA" id="ARBA00025745"/>
    </source>
</evidence>
<dbReference type="EMBL" id="GL996515">
    <property type="protein sequence ID" value="EGV64894.1"/>
    <property type="molecule type" value="Genomic_DNA"/>
</dbReference>
<dbReference type="OrthoDB" id="10260712at2759"/>
<reference evidence="5 6" key="1">
    <citation type="journal article" date="2011" name="Proc. Natl. Acad. Sci. U.S.A.">
        <title>Comparative genomics of xylose-fermenting fungi for enhanced biofuel production.</title>
        <authorList>
            <person name="Wohlbach D.J."/>
            <person name="Kuo A."/>
            <person name="Sato T.K."/>
            <person name="Potts K.M."/>
            <person name="Salamov A.A."/>
            <person name="LaButti K.M."/>
            <person name="Sun H."/>
            <person name="Clum A."/>
            <person name="Pangilinan J.L."/>
            <person name="Lindquist E.A."/>
            <person name="Lucas S."/>
            <person name="Lapidus A."/>
            <person name="Jin M."/>
            <person name="Gunawan C."/>
            <person name="Balan V."/>
            <person name="Dale B.E."/>
            <person name="Jeffries T.W."/>
            <person name="Zinkel R."/>
            <person name="Barry K.W."/>
            <person name="Grigoriev I.V."/>
            <person name="Gasch A.P."/>
        </authorList>
    </citation>
    <scope>NUCLEOTIDE SEQUENCE [LARGE SCALE GENOMIC DNA]</scope>
    <source>
        <strain evidence="6">ATCC 10573 / BCRC 21748 / CBS 615 / JCM 9827 / NBRC 10315 / NRRL Y-1498 / VKM Y-70</strain>
    </source>
</reference>
<comment type="function">
    <text evidence="4">Involved in 20S proteasome assembly.</text>
</comment>
<evidence type="ECO:0000256" key="4">
    <source>
        <dbReference type="PIRNR" id="PIRNR010044"/>
    </source>
</evidence>
<keyword evidence="6" id="KW-1185">Reference proteome</keyword>
<gene>
    <name evidence="5" type="ORF">CANTEDRAFT_113654</name>
</gene>
<dbReference type="PANTHER" id="PTHR12970">
    <property type="entry name" value="PROTEASOME ASSEMBLY CHAPERONE 2"/>
    <property type="match status" value="1"/>
</dbReference>
<evidence type="ECO:0000256" key="1">
    <source>
        <dbReference type="ARBA" id="ARBA00019186"/>
    </source>
</evidence>
<sequence length="252" mass="27969">MAYVKKTYRDLEVVRGTTLVVPSVSIGNVPQLATDLLIHNLAFERIAHLKDTYLYPFASPVDYATGTSIDGATTGAGISTALEVFYSAKFNLTLLQQRSPIITTFTDKFIKEIITPFVNDNEFAGVLMLDSGDSGLRESIVQGTVETYTNEDLLSKSIESLKLNDSIKSLRDVEYVNSKYIKNLSGSLGTDWLNVLVIYVYEGENFMEANILAQKVVDKLEIKVEEWVKPVSWKGVYGDKPVPVAMEEGIYG</sequence>
<dbReference type="GO" id="GO:0005634">
    <property type="term" value="C:nucleus"/>
    <property type="evidence" value="ECO:0007669"/>
    <property type="project" value="TreeGrafter"/>
</dbReference>
<keyword evidence="2 4" id="KW-0143">Chaperone</keyword>
<organism evidence="6">
    <name type="scientific">Candida tenuis (strain ATCC 10573 / BCRC 21748 / CBS 615 / JCM 9827 / NBRC 10315 / NRRL Y-1498 / VKM Y-70)</name>
    <name type="common">Yeast</name>
    <name type="synonym">Yamadazyma tenuis</name>
    <dbReference type="NCBI Taxonomy" id="590646"/>
    <lineage>
        <taxon>Eukaryota</taxon>
        <taxon>Fungi</taxon>
        <taxon>Dikarya</taxon>
        <taxon>Ascomycota</taxon>
        <taxon>Saccharomycotina</taxon>
        <taxon>Pichiomycetes</taxon>
        <taxon>Debaryomycetaceae</taxon>
        <taxon>Yamadazyma</taxon>
    </lineage>
</organism>
<dbReference type="STRING" id="590646.G3B170"/>
<dbReference type="RefSeq" id="XP_006685700.1">
    <property type="nucleotide sequence ID" value="XM_006685637.1"/>
</dbReference>
<evidence type="ECO:0000256" key="2">
    <source>
        <dbReference type="ARBA" id="ARBA00023186"/>
    </source>
</evidence>